<dbReference type="EMBL" id="JBHUDG010000020">
    <property type="protein sequence ID" value="MFD1630818.1"/>
    <property type="molecule type" value="Genomic_DNA"/>
</dbReference>
<dbReference type="Pfam" id="PF07610">
    <property type="entry name" value="DUF1573"/>
    <property type="match status" value="1"/>
</dbReference>
<dbReference type="PANTHER" id="PTHR37833:SF1">
    <property type="entry name" value="SIGNAL PEPTIDE PROTEIN"/>
    <property type="match status" value="1"/>
</dbReference>
<evidence type="ECO:0000313" key="1">
    <source>
        <dbReference type="EMBL" id="MFD1630818.1"/>
    </source>
</evidence>
<name>A0ABW4IEX3_9SPHI</name>
<comment type="caution">
    <text evidence="1">The sequence shown here is derived from an EMBL/GenBank/DDBJ whole genome shotgun (WGS) entry which is preliminary data.</text>
</comment>
<evidence type="ECO:0000313" key="2">
    <source>
        <dbReference type="Proteomes" id="UP001597118"/>
    </source>
</evidence>
<organism evidence="1 2">
    <name type="scientific">Pseudopedobacter beijingensis</name>
    <dbReference type="NCBI Taxonomy" id="1207056"/>
    <lineage>
        <taxon>Bacteria</taxon>
        <taxon>Pseudomonadati</taxon>
        <taxon>Bacteroidota</taxon>
        <taxon>Sphingobacteriia</taxon>
        <taxon>Sphingobacteriales</taxon>
        <taxon>Sphingobacteriaceae</taxon>
        <taxon>Pseudopedobacter</taxon>
    </lineage>
</organism>
<dbReference type="Gene3D" id="2.60.40.10">
    <property type="entry name" value="Immunoglobulins"/>
    <property type="match status" value="1"/>
</dbReference>
<keyword evidence="2" id="KW-1185">Reference proteome</keyword>
<dbReference type="InterPro" id="IPR013783">
    <property type="entry name" value="Ig-like_fold"/>
</dbReference>
<dbReference type="PROSITE" id="PS51257">
    <property type="entry name" value="PROKAR_LIPOPROTEIN"/>
    <property type="match status" value="1"/>
</dbReference>
<dbReference type="PANTHER" id="PTHR37833">
    <property type="entry name" value="LIPOPROTEIN-RELATED"/>
    <property type="match status" value="1"/>
</dbReference>
<accession>A0ABW4IEX3</accession>
<dbReference type="RefSeq" id="WP_379663197.1">
    <property type="nucleotide sequence ID" value="NZ_JBHUDG010000020.1"/>
</dbReference>
<dbReference type="InterPro" id="IPR011467">
    <property type="entry name" value="DUF1573"/>
</dbReference>
<gene>
    <name evidence="1" type="ORF">ACFSAH_13085</name>
</gene>
<reference evidence="2" key="1">
    <citation type="journal article" date="2019" name="Int. J. Syst. Evol. Microbiol.">
        <title>The Global Catalogue of Microorganisms (GCM) 10K type strain sequencing project: providing services to taxonomists for standard genome sequencing and annotation.</title>
        <authorList>
            <consortium name="The Broad Institute Genomics Platform"/>
            <consortium name="The Broad Institute Genome Sequencing Center for Infectious Disease"/>
            <person name="Wu L."/>
            <person name="Ma J."/>
        </authorList>
    </citation>
    <scope>NUCLEOTIDE SEQUENCE [LARGE SCALE GENOMIC DNA]</scope>
    <source>
        <strain evidence="2">CCUG 53762</strain>
    </source>
</reference>
<sequence length="143" mass="15281">MRKYILVVAGVIIFSACNNNNQKTSEQTDTVTNNVVDAAEAPVIKFTNDVYDFGKIQEGQKVSYDFEFVNEGKSPLIISNATATCGCTVPERPTEPIAPGAKGKISVVFNSAGKSGLQDKAVTITANTIPAETQVRLIGEIVK</sequence>
<proteinExistence type="predicted"/>
<protein>
    <submittedName>
        <fullName evidence="1">DUF1573 domain-containing protein</fullName>
    </submittedName>
</protein>
<dbReference type="Proteomes" id="UP001597118">
    <property type="component" value="Unassembled WGS sequence"/>
</dbReference>